<keyword evidence="3" id="KW-1185">Reference proteome</keyword>
<reference evidence="2 3" key="1">
    <citation type="submission" date="2022-06" db="EMBL/GenBank/DDBJ databases">
        <title>Fructobacillus taiwanensis sp. nov., isolated from the honeybee.</title>
        <authorList>
            <person name="Chen Y.-S."/>
            <person name="Wang L.-T."/>
            <person name="Lee Y.-S."/>
            <person name="Chang Y.-C."/>
            <person name="Wu H.-C."/>
            <person name="Liao C.-Y."/>
            <person name="Chen W.-H."/>
            <person name="Deng J.-N."/>
            <person name="Wang Y.-H."/>
        </authorList>
    </citation>
    <scope>NUCLEOTIDE SEQUENCE [LARGE SCALE GENOMIC DNA]</scope>
    <source>
        <strain evidence="2 3">W13</strain>
    </source>
</reference>
<accession>A0ABT0ZPH9</accession>
<dbReference type="InterPro" id="IPR010026">
    <property type="entry name" value="Phage_holin_LL-H"/>
</dbReference>
<evidence type="ECO:0000313" key="3">
    <source>
        <dbReference type="Proteomes" id="UP001523234"/>
    </source>
</evidence>
<evidence type="ECO:0000256" key="1">
    <source>
        <dbReference type="SAM" id="Phobius"/>
    </source>
</evidence>
<comment type="caution">
    <text evidence="2">The sequence shown here is derived from an EMBL/GenBank/DDBJ whole genome shotgun (WGS) entry which is preliminary data.</text>
</comment>
<evidence type="ECO:0000313" key="2">
    <source>
        <dbReference type="EMBL" id="MCO0831903.1"/>
    </source>
</evidence>
<proteinExistence type="predicted"/>
<keyword evidence="1" id="KW-0472">Membrane</keyword>
<feature type="transmembrane region" description="Helical" evidence="1">
    <location>
        <begin position="6"/>
        <end position="24"/>
    </location>
</feature>
<dbReference type="RefSeq" id="WP_252442617.1">
    <property type="nucleotide sequence ID" value="NZ_JAMWYK010000002.1"/>
</dbReference>
<dbReference type="Pfam" id="PF09682">
    <property type="entry name" value="Phage_holin_6_1"/>
    <property type="match status" value="1"/>
</dbReference>
<organism evidence="2 3">
    <name type="scientific">Fructobacillus apis</name>
    <dbReference type="NCBI Taxonomy" id="2935017"/>
    <lineage>
        <taxon>Bacteria</taxon>
        <taxon>Bacillati</taxon>
        <taxon>Bacillota</taxon>
        <taxon>Bacilli</taxon>
        <taxon>Lactobacillales</taxon>
        <taxon>Lactobacillaceae</taxon>
        <taxon>Fructobacillus</taxon>
    </lineage>
</organism>
<protein>
    <submittedName>
        <fullName evidence="2">Phage holin, LLH family</fullName>
    </submittedName>
</protein>
<dbReference type="Proteomes" id="UP001523234">
    <property type="component" value="Unassembled WGS sequence"/>
</dbReference>
<keyword evidence="1" id="KW-0812">Transmembrane</keyword>
<keyword evidence="1" id="KW-1133">Transmembrane helix</keyword>
<gene>
    <name evidence="2" type="ORF">NFX39_02180</name>
</gene>
<dbReference type="EMBL" id="JAMWYK010000002">
    <property type="protein sequence ID" value="MCO0831903.1"/>
    <property type="molecule type" value="Genomic_DNA"/>
</dbReference>
<name>A0ABT0ZPH9_9LACO</name>
<sequence>MNFTDTIILVGAFVGIFSIPLIRLSQYIKAHTRNAHIKTAMDWAGQAVSYVSGTEVSSDQNKEQAIATLTARIKANGLAKNFTDEQIKFYINQAINELNKEVK</sequence>